<dbReference type="Pfam" id="PF13693">
    <property type="entry name" value="HTH_35"/>
    <property type="match status" value="1"/>
</dbReference>
<keyword evidence="3" id="KW-0238">DNA-binding</keyword>
<dbReference type="Gene3D" id="1.10.260.40">
    <property type="entry name" value="lambda repressor-like DNA-binding domains"/>
    <property type="match status" value="1"/>
</dbReference>
<accession>A0ABW3WI29</accession>
<comment type="similarity">
    <text evidence="1">Belongs to the ner transcriptional regulatory family.</text>
</comment>
<dbReference type="EMBL" id="JBHTMC010000027">
    <property type="protein sequence ID" value="MFD1265030.1"/>
    <property type="molecule type" value="Genomic_DNA"/>
</dbReference>
<proteinExistence type="inferred from homology"/>
<dbReference type="RefSeq" id="WP_002930522.1">
    <property type="nucleotide sequence ID" value="NZ_JBHTMC010000027.1"/>
</dbReference>
<dbReference type="InterPro" id="IPR010982">
    <property type="entry name" value="Lambda_DNA-bd_dom_sf"/>
</dbReference>
<sequence length="131" mass="14199">MNAKTPKIKDWDSHAITAELRRRGLTFADLARAEGVNCRAVRHALYNSSPKNERLIADALGLDPAQIWPSRYTAECIAANPWRRAALASVGHPAALLPPPAEHTETRVTAGHSSGRAKGRNVRDADSRATA</sequence>
<reference evidence="8" key="1">
    <citation type="journal article" date="2019" name="Int. J. Syst. Evol. Microbiol.">
        <title>The Global Catalogue of Microorganisms (GCM) 10K type strain sequencing project: providing services to taxonomists for standard genome sequencing and annotation.</title>
        <authorList>
            <consortium name="The Broad Institute Genomics Platform"/>
            <consortium name="The Broad Institute Genome Sequencing Center for Infectious Disease"/>
            <person name="Wu L."/>
            <person name="Ma J."/>
        </authorList>
    </citation>
    <scope>NUCLEOTIDE SEQUENCE [LARGE SCALE GENOMIC DNA]</scope>
    <source>
        <strain evidence="8">CCUG 48884</strain>
    </source>
</reference>
<evidence type="ECO:0000259" key="6">
    <source>
        <dbReference type="Pfam" id="PF13693"/>
    </source>
</evidence>
<dbReference type="Proteomes" id="UP001597158">
    <property type="component" value="Unassembled WGS sequence"/>
</dbReference>
<keyword evidence="4" id="KW-0804">Transcription</keyword>
<keyword evidence="2" id="KW-0805">Transcription regulation</keyword>
<keyword evidence="8" id="KW-1185">Reference proteome</keyword>
<evidence type="ECO:0000313" key="7">
    <source>
        <dbReference type="EMBL" id="MFD1265030.1"/>
    </source>
</evidence>
<protein>
    <submittedName>
        <fullName evidence="7">Transcriptional regulator</fullName>
    </submittedName>
</protein>
<evidence type="ECO:0000256" key="3">
    <source>
        <dbReference type="ARBA" id="ARBA00023125"/>
    </source>
</evidence>
<evidence type="ECO:0000313" key="8">
    <source>
        <dbReference type="Proteomes" id="UP001597158"/>
    </source>
</evidence>
<feature type="compositionally biased region" description="Basic and acidic residues" evidence="5">
    <location>
        <begin position="121"/>
        <end position="131"/>
    </location>
</feature>
<comment type="caution">
    <text evidence="7">The sequence shown here is derived from an EMBL/GenBank/DDBJ whole genome shotgun (WGS) entry which is preliminary data.</text>
</comment>
<dbReference type="SUPFAM" id="SSF47413">
    <property type="entry name" value="lambda repressor-like DNA-binding domains"/>
    <property type="match status" value="1"/>
</dbReference>
<evidence type="ECO:0000256" key="1">
    <source>
        <dbReference type="ARBA" id="ARBA00006157"/>
    </source>
</evidence>
<name>A0ABW3WI29_9RHOO</name>
<organism evidence="7 8">
    <name type="scientific">Thauera mechernichensis</name>
    <dbReference type="NCBI Taxonomy" id="82788"/>
    <lineage>
        <taxon>Bacteria</taxon>
        <taxon>Pseudomonadati</taxon>
        <taxon>Pseudomonadota</taxon>
        <taxon>Betaproteobacteria</taxon>
        <taxon>Rhodocyclales</taxon>
        <taxon>Zoogloeaceae</taxon>
        <taxon>Thauera</taxon>
    </lineage>
</organism>
<gene>
    <name evidence="7" type="ORF">ACFQ4M_15755</name>
</gene>
<feature type="domain" description="Ner winged helix-turn-helix DNA-binding" evidence="6">
    <location>
        <begin position="10"/>
        <end position="75"/>
    </location>
</feature>
<evidence type="ECO:0000256" key="5">
    <source>
        <dbReference type="SAM" id="MobiDB-lite"/>
    </source>
</evidence>
<evidence type="ECO:0000256" key="4">
    <source>
        <dbReference type="ARBA" id="ARBA00023163"/>
    </source>
</evidence>
<dbReference type="InterPro" id="IPR038722">
    <property type="entry name" value="Ner_HTH_dom"/>
</dbReference>
<feature type="region of interest" description="Disordered" evidence="5">
    <location>
        <begin position="96"/>
        <end position="131"/>
    </location>
</feature>
<evidence type="ECO:0000256" key="2">
    <source>
        <dbReference type="ARBA" id="ARBA00023015"/>
    </source>
</evidence>